<keyword evidence="4" id="KW-0547">Nucleotide-binding</keyword>
<sequence length="1145" mass="125984">MTLDVTSFIVEKGGNPEVIKESQRKRGDSVELVDEVIAMYKHWVEAQFEANQVKKQVNAVQKEITAKRKAKEPFEEFLEQKNKLEAQVAEMEKAVDEEERVMRAKAATIGNLVNKDVPVSQTEDDNKVLKTWHPDGPNGQAEKKTDILAHHEVMIRIGAFDTERGSKVAGHRGFFLTEDGVDLNQALINYGLDFLRKRGYKKIQPPFFMRKDAMAKTAQLDQFDEELYKVSGDGEDKYLIATSEQPISAYHSEELFDQPEKQLPIKYAGYSTCFRKEAGAAGRDTWGIFRVHQFEKIEQFCITQPEHSWEMFEHMVENAEAFYQSLKIPYQVVAIVSGALNLAASQKYDLEAWFPFQGAYKELVSCSNCTDYQSRRLRIQCGQKQKGDTRTNWVHMLNGTLCATERALCCIVENYQTPEAPVVVVAVICVMFIAFGWWKRRKRTRDLIQQLQTTTTTTNNNATTTTTNNNSNNATTNAAPATGADAPARPPRRRRRRRQSQISTKSLPAYNEQAGDEEIVLVRRAHGQNQNESDDDDSNEQDDEPEPPQRDATARQPSSSSGAPDSRPLLDDDSSPDMPRVSLASSSRGRSLNDHHERSQSQSQEPSQLGHESLVNTTIASSIVDTELDPEPEPEVEQQQEQELTVPAVVVQPYGDAPSYAEAMSTSHIHLPSIDTAHTTEPSTDSTDLGPVPTDADATVRPKRKSVFRHLGRFHINRPSGSSSASGSGPAPTESVEMSTTSPRPSTSTHRPSTSVSTHRPSTSLSANTHKPSPSLSSLSLILTRSQSPTMSRTSLNISSPIPTTLVRTELSYPRAGPTPEQIRFLSSRESLGRFGMPYGEEAIAAARSREYLPPIYQPRVGEVGSGIGVGVGGADSNPNQGGTGTDSGIGAGASGAGSGGERDGEGDDPTITIRRGPMILTPGELAARQQPPGVAVSDSAEFDQAVAASISVSDESNRKADEDEDEYHEGPVASREERGRTQGETRTGGEARDRDRDRVGMVIQEEAMIIREEPMEIQEEPRDMQEGARSIRDRPATEHLRDLPNHNNSQRESVYTTHSFVTATEGERDSSPPTPTPGPGTPIQSRVALPSATRTETHTESSTKAEQTQTQTEFAPARAQTVLIPESREALHPELTLVPATPIG</sequence>
<feature type="compositionally biased region" description="Low complexity" evidence="11">
    <location>
        <begin position="719"/>
        <end position="732"/>
    </location>
</feature>
<dbReference type="PRINTS" id="PR00981">
    <property type="entry name" value="TRNASYNTHSER"/>
</dbReference>
<dbReference type="InterPro" id="IPR015866">
    <property type="entry name" value="Ser-tRNA-synth_1_N"/>
</dbReference>
<feature type="region of interest" description="Disordered" evidence="11">
    <location>
        <begin position="626"/>
        <end position="646"/>
    </location>
</feature>
<evidence type="ECO:0000256" key="5">
    <source>
        <dbReference type="ARBA" id="ARBA00022840"/>
    </source>
</evidence>
<dbReference type="CDD" id="cd00770">
    <property type="entry name" value="SerRS_core"/>
    <property type="match status" value="1"/>
</dbReference>
<feature type="region of interest" description="Disordered" evidence="11">
    <location>
        <begin position="528"/>
        <end position="611"/>
    </location>
</feature>
<dbReference type="PROSITE" id="PS50862">
    <property type="entry name" value="AA_TRNA_LIGASE_II"/>
    <property type="match status" value="1"/>
</dbReference>
<feature type="compositionally biased region" description="Acidic residues" evidence="11">
    <location>
        <begin position="626"/>
        <end position="640"/>
    </location>
</feature>
<feature type="compositionally biased region" description="Polar residues" evidence="11">
    <location>
        <begin position="676"/>
        <end position="687"/>
    </location>
</feature>
<gene>
    <name evidence="13" type="ORF">RDB_LOCUS57215</name>
</gene>
<evidence type="ECO:0000259" key="12">
    <source>
        <dbReference type="PROSITE" id="PS50862"/>
    </source>
</evidence>
<dbReference type="AlphaFoldDB" id="A0A8H2XMR9"/>
<evidence type="ECO:0000256" key="9">
    <source>
        <dbReference type="ARBA" id="ARBA00034892"/>
    </source>
</evidence>
<proteinExistence type="inferred from homology"/>
<evidence type="ECO:0000256" key="7">
    <source>
        <dbReference type="ARBA" id="ARBA00023146"/>
    </source>
</evidence>
<comment type="similarity">
    <text evidence="1">Belongs to the class-II aminoacyl-tRNA synthetase family. Type-1 seryl-tRNA synthetase subfamily.</text>
</comment>
<feature type="compositionally biased region" description="Acidic residues" evidence="11">
    <location>
        <begin position="532"/>
        <end position="546"/>
    </location>
</feature>
<feature type="compositionally biased region" description="Low complexity" evidence="11">
    <location>
        <begin position="458"/>
        <end position="487"/>
    </location>
</feature>
<feature type="compositionally biased region" description="Basic and acidic residues" evidence="11">
    <location>
        <begin position="975"/>
        <end position="1000"/>
    </location>
</feature>
<keyword evidence="10" id="KW-0175">Coiled coil</keyword>
<feature type="compositionally biased region" description="Gly residues" evidence="11">
    <location>
        <begin position="882"/>
        <end position="900"/>
    </location>
</feature>
<dbReference type="InterPro" id="IPR042103">
    <property type="entry name" value="SerRS_1_N_sf"/>
</dbReference>
<feature type="compositionally biased region" description="Basic residues" evidence="11">
    <location>
        <begin position="701"/>
        <end position="716"/>
    </location>
</feature>
<feature type="compositionally biased region" description="Polar residues" evidence="11">
    <location>
        <begin position="761"/>
        <end position="772"/>
    </location>
</feature>
<feature type="region of interest" description="Disordered" evidence="11">
    <location>
        <begin position="458"/>
        <end position="515"/>
    </location>
</feature>
<dbReference type="PANTHER" id="PTHR11778">
    <property type="entry name" value="SERYL-TRNA SYNTHETASE"/>
    <property type="match status" value="1"/>
</dbReference>
<protein>
    <recommendedName>
        <fullName evidence="2">serine--tRNA ligase</fullName>
        <ecNumber evidence="2">6.1.1.11</ecNumber>
    </recommendedName>
    <alternativeName>
        <fullName evidence="8">Seryl-tRNA synthetase</fullName>
    </alternativeName>
    <alternativeName>
        <fullName evidence="9">Seryl-tRNA(Ser) synthetase</fullName>
    </alternativeName>
</protein>
<dbReference type="InterPro" id="IPR002314">
    <property type="entry name" value="aa-tRNA-synt_IIb"/>
</dbReference>
<feature type="region of interest" description="Disordered" evidence="11">
    <location>
        <begin position="872"/>
        <end position="1117"/>
    </location>
</feature>
<dbReference type="InterPro" id="IPR045864">
    <property type="entry name" value="aa-tRNA-synth_II/BPL/LPL"/>
</dbReference>
<dbReference type="GO" id="GO:0005524">
    <property type="term" value="F:ATP binding"/>
    <property type="evidence" value="ECO:0007669"/>
    <property type="project" value="UniProtKB-KW"/>
</dbReference>
<keyword evidence="5" id="KW-0067">ATP-binding</keyword>
<dbReference type="SUPFAM" id="SSF46589">
    <property type="entry name" value="tRNA-binding arm"/>
    <property type="match status" value="1"/>
</dbReference>
<keyword evidence="6" id="KW-0648">Protein biosynthesis</keyword>
<dbReference type="SUPFAM" id="SSF55681">
    <property type="entry name" value="Class II aaRS and biotin synthetases"/>
    <property type="match status" value="1"/>
</dbReference>
<evidence type="ECO:0000256" key="4">
    <source>
        <dbReference type="ARBA" id="ARBA00022741"/>
    </source>
</evidence>
<feature type="region of interest" description="Disordered" evidence="11">
    <location>
        <begin position="675"/>
        <end position="778"/>
    </location>
</feature>
<dbReference type="NCBIfam" id="TIGR00414">
    <property type="entry name" value="serS"/>
    <property type="match status" value="1"/>
</dbReference>
<feature type="domain" description="Aminoacyl-transfer RNA synthetases class-II family profile" evidence="12">
    <location>
        <begin position="146"/>
        <end position="421"/>
    </location>
</feature>
<dbReference type="InterPro" id="IPR010978">
    <property type="entry name" value="tRNA-bd_arm"/>
</dbReference>
<evidence type="ECO:0000313" key="13">
    <source>
        <dbReference type="EMBL" id="CAE6428036.1"/>
    </source>
</evidence>
<feature type="compositionally biased region" description="Low complexity" evidence="11">
    <location>
        <begin position="739"/>
        <end position="760"/>
    </location>
</feature>
<keyword evidence="7" id="KW-0030">Aminoacyl-tRNA synthetase</keyword>
<dbReference type="InterPro" id="IPR002317">
    <property type="entry name" value="Ser-tRNA-ligase_type_1"/>
</dbReference>
<evidence type="ECO:0000256" key="8">
    <source>
        <dbReference type="ARBA" id="ARBA00031113"/>
    </source>
</evidence>
<dbReference type="GO" id="GO:0004828">
    <property type="term" value="F:serine-tRNA ligase activity"/>
    <property type="evidence" value="ECO:0007669"/>
    <property type="project" value="UniProtKB-EC"/>
</dbReference>
<evidence type="ECO:0000256" key="2">
    <source>
        <dbReference type="ARBA" id="ARBA00012840"/>
    </source>
</evidence>
<evidence type="ECO:0000256" key="3">
    <source>
        <dbReference type="ARBA" id="ARBA00022598"/>
    </source>
</evidence>
<name>A0A8H2XMR9_9AGAM</name>
<dbReference type="InterPro" id="IPR006195">
    <property type="entry name" value="aa-tRNA-synth_II"/>
</dbReference>
<evidence type="ECO:0000313" key="14">
    <source>
        <dbReference type="Proteomes" id="UP000663826"/>
    </source>
</evidence>
<dbReference type="FunFam" id="3.30.930.10:FF:000026">
    <property type="entry name" value="Seryl-tRNA synthetase, cytoplasmic"/>
    <property type="match status" value="1"/>
</dbReference>
<feature type="compositionally biased region" description="Basic and acidic residues" evidence="11">
    <location>
        <begin position="1009"/>
        <end position="1045"/>
    </location>
</feature>
<reference evidence="13" key="1">
    <citation type="submission" date="2021-01" db="EMBL/GenBank/DDBJ databases">
        <authorList>
            <person name="Kaushik A."/>
        </authorList>
    </citation>
    <scope>NUCLEOTIDE SEQUENCE</scope>
    <source>
        <strain evidence="13">AG1-1B</strain>
    </source>
</reference>
<comment type="caution">
    <text evidence="13">The sequence shown here is derived from an EMBL/GenBank/DDBJ whole genome shotgun (WGS) entry which is preliminary data.</text>
</comment>
<feature type="compositionally biased region" description="Polar residues" evidence="11">
    <location>
        <begin position="1105"/>
        <end position="1114"/>
    </location>
</feature>
<feature type="compositionally biased region" description="Basic residues" evidence="11">
    <location>
        <begin position="490"/>
        <end position="499"/>
    </location>
</feature>
<dbReference type="Pfam" id="PF00587">
    <property type="entry name" value="tRNA-synt_2b"/>
    <property type="match status" value="1"/>
</dbReference>
<accession>A0A8H2XMR9</accession>
<dbReference type="Gene3D" id="3.30.930.10">
    <property type="entry name" value="Bira Bifunctional Protein, Domain 2"/>
    <property type="match status" value="1"/>
</dbReference>
<organism evidence="13 14">
    <name type="scientific">Rhizoctonia solani</name>
    <dbReference type="NCBI Taxonomy" id="456999"/>
    <lineage>
        <taxon>Eukaryota</taxon>
        <taxon>Fungi</taxon>
        <taxon>Dikarya</taxon>
        <taxon>Basidiomycota</taxon>
        <taxon>Agaricomycotina</taxon>
        <taxon>Agaricomycetes</taxon>
        <taxon>Cantharellales</taxon>
        <taxon>Ceratobasidiaceae</taxon>
        <taxon>Rhizoctonia</taxon>
    </lineage>
</organism>
<dbReference type="EC" id="6.1.1.11" evidence="2"/>
<feature type="compositionally biased region" description="Polar residues" evidence="11">
    <location>
        <begin position="1046"/>
        <end position="1063"/>
    </location>
</feature>
<dbReference type="InterPro" id="IPR033729">
    <property type="entry name" value="SerRS_core"/>
</dbReference>
<evidence type="ECO:0000256" key="10">
    <source>
        <dbReference type="SAM" id="Coils"/>
    </source>
</evidence>
<dbReference type="GO" id="GO:0006434">
    <property type="term" value="P:seryl-tRNA aminoacylation"/>
    <property type="evidence" value="ECO:0007669"/>
    <property type="project" value="InterPro"/>
</dbReference>
<dbReference type="UniPathway" id="UPA00906">
    <property type="reaction ID" value="UER00895"/>
</dbReference>
<dbReference type="Proteomes" id="UP000663826">
    <property type="component" value="Unassembled WGS sequence"/>
</dbReference>
<dbReference type="Gene3D" id="1.10.287.40">
    <property type="entry name" value="Serine-tRNA synthetase, tRNA binding domain"/>
    <property type="match status" value="1"/>
</dbReference>
<keyword evidence="3" id="KW-0436">Ligase</keyword>
<evidence type="ECO:0000256" key="11">
    <source>
        <dbReference type="SAM" id="MobiDB-lite"/>
    </source>
</evidence>
<evidence type="ECO:0000256" key="1">
    <source>
        <dbReference type="ARBA" id="ARBA00010728"/>
    </source>
</evidence>
<dbReference type="EMBL" id="CAJMWQ010001004">
    <property type="protein sequence ID" value="CAE6428036.1"/>
    <property type="molecule type" value="Genomic_DNA"/>
</dbReference>
<dbReference type="Pfam" id="PF02403">
    <property type="entry name" value="Seryl_tRNA_N"/>
    <property type="match status" value="1"/>
</dbReference>
<evidence type="ECO:0000256" key="6">
    <source>
        <dbReference type="ARBA" id="ARBA00022917"/>
    </source>
</evidence>
<feature type="coiled-coil region" evidence="10">
    <location>
        <begin position="50"/>
        <end position="101"/>
    </location>
</feature>